<feature type="short sequence motif" description="TonB box" evidence="12">
    <location>
        <begin position="37"/>
        <end position="43"/>
    </location>
</feature>
<dbReference type="InterPro" id="IPR010104">
    <property type="entry name" value="TonB_rcpt_bac"/>
</dbReference>
<name>A0ABT2YD31_9BURK</name>
<organism evidence="17 18">
    <name type="scientific">Roseateles oligotrophus</name>
    <dbReference type="NCBI Taxonomy" id="1769250"/>
    <lineage>
        <taxon>Bacteria</taxon>
        <taxon>Pseudomonadati</taxon>
        <taxon>Pseudomonadota</taxon>
        <taxon>Betaproteobacteria</taxon>
        <taxon>Burkholderiales</taxon>
        <taxon>Sphaerotilaceae</taxon>
        <taxon>Roseateles</taxon>
    </lineage>
</organism>
<reference evidence="17 18" key="1">
    <citation type="submission" date="2021-11" db="EMBL/GenBank/DDBJ databases">
        <authorList>
            <person name="Liang Q."/>
            <person name="Mou H."/>
            <person name="Liu Z."/>
        </authorList>
    </citation>
    <scope>NUCLEOTIDE SEQUENCE [LARGE SCALE GENOMIC DNA]</scope>
    <source>
        <strain evidence="17 18">CHU3</strain>
    </source>
</reference>
<sequence>MTYPFNPSVLSLCLLAAFSAQVSAQSQTTPAPKTLDTVLVSGQGASLRNALAKQQSAQGIINVVHADGIGQLPDNNAAEALARIPGVSVERDQGEGRFVRVRGLGPDLNAVSINGTLVPSAEADRRAVGLDVVPAGLIRSLVVTKTATPDQDANSLGGSVEVNTLSAFDQPGRFLTLSAGLNYADLTGKTKPAAALIYSDRFFTNTLGVALTLSTDARSFGSDNVETGGAWDLAGAKPALSKLERRSYTITRERRGAALNLDLHPDALQSYYLRMFSSRFTDTEQRQAQTLEFSPALAEGASGSAKAARTLKAREEASQIDSLSLGGERRWGDWKLLAAIGAGRASEDKPDTLSGATYKNPLSQSGLSFKDSQQPIVSGPASMAGAKDFALDKIKMEKSLATDRERNLKLDLLRDLELSGVDLEIKGGFKLARREKNNEREVWSYGTKVLGKPPYGFSKDQLAMGAVVAEGMPRYPWGELGPNLSDAAIRQLIAPLKAAEFRVASDSAVNDYRIEENTGAAYLQARVELKSTQVITGLRHESFSMNASGTGNKNGKLSPQQTSTSSKHWLPALLIRHDLKQDTQLRAAYTESVVRPTFGQLTPGFVIEDKTAEFGNPELKPLRSQNLDFGLERRIDRDGAASAYVFHKDIKDFVYRSNLAGQGAWVGFDSAISYANGEAAKVSGLELSYSQALRRLPAPFNGLIVGANATLVSSEATIGGFEKGKWQQRKLALPSQSDRSLNFSLGWEGYGLSTRLAANYKSAYLLEVGDVLNPAKDMWVDAQTQLDFSLRYDITPKLQISFEALNLSDQPYYVYAGRSALNSQYEQYGRSYKLGLKLAVF</sequence>
<dbReference type="InterPro" id="IPR012910">
    <property type="entry name" value="Plug_dom"/>
</dbReference>
<dbReference type="CDD" id="cd01347">
    <property type="entry name" value="ligand_gated_channel"/>
    <property type="match status" value="1"/>
</dbReference>
<dbReference type="InterPro" id="IPR039426">
    <property type="entry name" value="TonB-dep_rcpt-like"/>
</dbReference>
<feature type="domain" description="TonB-dependent receptor-like beta-barrel" evidence="15">
    <location>
        <begin position="508"/>
        <end position="807"/>
    </location>
</feature>
<comment type="subcellular location">
    <subcellularLocation>
        <location evidence="1 11">Cell outer membrane</location>
        <topology evidence="1 11">Multi-pass membrane protein</topology>
    </subcellularLocation>
</comment>
<keyword evidence="3 11" id="KW-0813">Transport</keyword>
<dbReference type="InterPro" id="IPR010916">
    <property type="entry name" value="TonB_box_CS"/>
</dbReference>
<dbReference type="NCBIfam" id="TIGR01782">
    <property type="entry name" value="TonB-Xanth-Caul"/>
    <property type="match status" value="1"/>
</dbReference>
<keyword evidence="6 14" id="KW-0732">Signal</keyword>
<dbReference type="InterPro" id="IPR036942">
    <property type="entry name" value="Beta-barrel_TonB_sf"/>
</dbReference>
<dbReference type="Gene3D" id="2.40.170.20">
    <property type="entry name" value="TonB-dependent receptor, beta-barrel domain"/>
    <property type="match status" value="1"/>
</dbReference>
<evidence type="ECO:0000256" key="5">
    <source>
        <dbReference type="ARBA" id="ARBA00022692"/>
    </source>
</evidence>
<evidence type="ECO:0000259" key="15">
    <source>
        <dbReference type="Pfam" id="PF00593"/>
    </source>
</evidence>
<keyword evidence="4 11" id="KW-1134">Transmembrane beta strand</keyword>
<dbReference type="Pfam" id="PF07715">
    <property type="entry name" value="Plug"/>
    <property type="match status" value="1"/>
</dbReference>
<evidence type="ECO:0000313" key="17">
    <source>
        <dbReference type="EMBL" id="MCV2367948.1"/>
    </source>
</evidence>
<dbReference type="PROSITE" id="PS00430">
    <property type="entry name" value="TONB_DEPENDENT_REC_1"/>
    <property type="match status" value="1"/>
</dbReference>
<feature type="domain" description="TonB-dependent receptor plug" evidence="16">
    <location>
        <begin position="54"/>
        <end position="158"/>
    </location>
</feature>
<dbReference type="PANTHER" id="PTHR40980">
    <property type="entry name" value="PLUG DOMAIN-CONTAINING PROTEIN"/>
    <property type="match status" value="1"/>
</dbReference>
<dbReference type="InterPro" id="IPR000531">
    <property type="entry name" value="Beta-barrel_TonB"/>
</dbReference>
<keyword evidence="7 12" id="KW-0798">TonB box</keyword>
<keyword evidence="18" id="KW-1185">Reference proteome</keyword>
<dbReference type="PANTHER" id="PTHR40980:SF4">
    <property type="entry name" value="TONB-DEPENDENT RECEPTOR-LIKE BETA-BARREL DOMAIN-CONTAINING PROTEIN"/>
    <property type="match status" value="1"/>
</dbReference>
<evidence type="ECO:0000256" key="11">
    <source>
        <dbReference type="PROSITE-ProRule" id="PRU01360"/>
    </source>
</evidence>
<keyword evidence="5 11" id="KW-0812">Transmembrane</keyword>
<evidence type="ECO:0000256" key="1">
    <source>
        <dbReference type="ARBA" id="ARBA00004571"/>
    </source>
</evidence>
<keyword evidence="8 11" id="KW-0472">Membrane</keyword>
<evidence type="ECO:0000256" key="6">
    <source>
        <dbReference type="ARBA" id="ARBA00022729"/>
    </source>
</evidence>
<evidence type="ECO:0000256" key="12">
    <source>
        <dbReference type="PROSITE-ProRule" id="PRU10143"/>
    </source>
</evidence>
<evidence type="ECO:0000259" key="16">
    <source>
        <dbReference type="Pfam" id="PF07715"/>
    </source>
</evidence>
<keyword evidence="10 11" id="KW-0998">Cell outer membrane</keyword>
<keyword evidence="9 17" id="KW-0675">Receptor</keyword>
<evidence type="ECO:0000313" key="18">
    <source>
        <dbReference type="Proteomes" id="UP001209701"/>
    </source>
</evidence>
<evidence type="ECO:0000256" key="7">
    <source>
        <dbReference type="ARBA" id="ARBA00023077"/>
    </source>
</evidence>
<evidence type="ECO:0000256" key="14">
    <source>
        <dbReference type="SAM" id="SignalP"/>
    </source>
</evidence>
<feature type="signal peptide" evidence="14">
    <location>
        <begin position="1"/>
        <end position="24"/>
    </location>
</feature>
<protein>
    <submittedName>
        <fullName evidence="17">TonB-dependent receptor</fullName>
    </submittedName>
</protein>
<evidence type="ECO:0000256" key="13">
    <source>
        <dbReference type="RuleBase" id="RU003357"/>
    </source>
</evidence>
<comment type="caution">
    <text evidence="17">The sequence shown here is derived from an EMBL/GenBank/DDBJ whole genome shotgun (WGS) entry which is preliminary data.</text>
</comment>
<dbReference type="SUPFAM" id="SSF56935">
    <property type="entry name" value="Porins"/>
    <property type="match status" value="1"/>
</dbReference>
<dbReference type="InterPro" id="IPR037066">
    <property type="entry name" value="Plug_dom_sf"/>
</dbReference>
<proteinExistence type="inferred from homology"/>
<feature type="chain" id="PRO_5047293970" evidence="14">
    <location>
        <begin position="25"/>
        <end position="841"/>
    </location>
</feature>
<dbReference type="Pfam" id="PF00593">
    <property type="entry name" value="TonB_dep_Rec_b-barrel"/>
    <property type="match status" value="1"/>
</dbReference>
<comment type="similarity">
    <text evidence="2 11 13">Belongs to the TonB-dependent receptor family.</text>
</comment>
<accession>A0ABT2YD31</accession>
<evidence type="ECO:0000256" key="9">
    <source>
        <dbReference type="ARBA" id="ARBA00023170"/>
    </source>
</evidence>
<dbReference type="PROSITE" id="PS52016">
    <property type="entry name" value="TONB_DEPENDENT_REC_3"/>
    <property type="match status" value="1"/>
</dbReference>
<dbReference type="RefSeq" id="WP_263570573.1">
    <property type="nucleotide sequence ID" value="NZ_JAJIRN010000003.1"/>
</dbReference>
<dbReference type="Proteomes" id="UP001209701">
    <property type="component" value="Unassembled WGS sequence"/>
</dbReference>
<evidence type="ECO:0000256" key="8">
    <source>
        <dbReference type="ARBA" id="ARBA00023136"/>
    </source>
</evidence>
<evidence type="ECO:0000256" key="3">
    <source>
        <dbReference type="ARBA" id="ARBA00022448"/>
    </source>
</evidence>
<evidence type="ECO:0000256" key="10">
    <source>
        <dbReference type="ARBA" id="ARBA00023237"/>
    </source>
</evidence>
<evidence type="ECO:0000256" key="2">
    <source>
        <dbReference type="ARBA" id="ARBA00009810"/>
    </source>
</evidence>
<gene>
    <name evidence="17" type="ORF">LNV07_07545</name>
</gene>
<dbReference type="Gene3D" id="2.170.130.10">
    <property type="entry name" value="TonB-dependent receptor, plug domain"/>
    <property type="match status" value="1"/>
</dbReference>
<dbReference type="EMBL" id="JAJIRN010000003">
    <property type="protein sequence ID" value="MCV2367948.1"/>
    <property type="molecule type" value="Genomic_DNA"/>
</dbReference>
<evidence type="ECO:0000256" key="4">
    <source>
        <dbReference type="ARBA" id="ARBA00022452"/>
    </source>
</evidence>